<organism evidence="2 3">
    <name type="scientific">Gossypium barbadense</name>
    <name type="common">Sea Island cotton</name>
    <name type="synonym">Hibiscus barbadensis</name>
    <dbReference type="NCBI Taxonomy" id="3634"/>
    <lineage>
        <taxon>Eukaryota</taxon>
        <taxon>Viridiplantae</taxon>
        <taxon>Streptophyta</taxon>
        <taxon>Embryophyta</taxon>
        <taxon>Tracheophyta</taxon>
        <taxon>Spermatophyta</taxon>
        <taxon>Magnoliopsida</taxon>
        <taxon>eudicotyledons</taxon>
        <taxon>Gunneridae</taxon>
        <taxon>Pentapetalae</taxon>
        <taxon>rosids</taxon>
        <taxon>malvids</taxon>
        <taxon>Malvales</taxon>
        <taxon>Malvaceae</taxon>
        <taxon>Malvoideae</taxon>
        <taxon>Gossypium</taxon>
    </lineage>
</organism>
<accession>A0A2P5YNV4</accession>
<dbReference type="Proteomes" id="UP000239757">
    <property type="component" value="Unassembled WGS sequence"/>
</dbReference>
<sequence length="162" mass="17619">MSSSRGKKAVVPASKKMKGASSSSGPTAEICHPFLQLPIGSQEELFQILWARPLENALTPGVASYNPSHSKASALPPSLRYLHAILAHTLTGRCPHSMRVIEKRRGTFPPQYRLAQSTEEEAPEDITDDVPPRPKDPPSQPPPPSRLVHAAASYPNISERLT</sequence>
<feature type="compositionally biased region" description="Acidic residues" evidence="1">
    <location>
        <begin position="118"/>
        <end position="128"/>
    </location>
</feature>
<evidence type="ECO:0000313" key="3">
    <source>
        <dbReference type="Proteomes" id="UP000239757"/>
    </source>
</evidence>
<evidence type="ECO:0000256" key="1">
    <source>
        <dbReference type="SAM" id="MobiDB-lite"/>
    </source>
</evidence>
<name>A0A2P5YNV4_GOSBA</name>
<feature type="region of interest" description="Disordered" evidence="1">
    <location>
        <begin position="105"/>
        <end position="162"/>
    </location>
</feature>
<proteinExistence type="predicted"/>
<dbReference type="AlphaFoldDB" id="A0A2P5YNV4"/>
<protein>
    <submittedName>
        <fullName evidence="2">Uncharacterized protein</fullName>
    </submittedName>
</protein>
<dbReference type="EMBL" id="KZ662943">
    <property type="protein sequence ID" value="PPS17251.1"/>
    <property type="molecule type" value="Genomic_DNA"/>
</dbReference>
<reference evidence="2 3" key="1">
    <citation type="submission" date="2015-01" db="EMBL/GenBank/DDBJ databases">
        <title>Genome of allotetraploid Gossypium barbadense reveals genomic plasticity and fiber elongation in cotton evolution.</title>
        <authorList>
            <person name="Chen X."/>
            <person name="Liu X."/>
            <person name="Zhao B."/>
            <person name="Zheng H."/>
            <person name="Hu Y."/>
            <person name="Lu G."/>
            <person name="Yang C."/>
            <person name="Chen J."/>
            <person name="Shan C."/>
            <person name="Zhang L."/>
            <person name="Zhou Y."/>
            <person name="Wang L."/>
            <person name="Guo W."/>
            <person name="Bai Y."/>
            <person name="Ruan J."/>
            <person name="Shangguan X."/>
            <person name="Mao Y."/>
            <person name="Jiang J."/>
            <person name="Zhu Y."/>
            <person name="Lei J."/>
            <person name="Kang H."/>
            <person name="Chen S."/>
            <person name="He X."/>
            <person name="Wang R."/>
            <person name="Wang Y."/>
            <person name="Chen J."/>
            <person name="Wang L."/>
            <person name="Yu S."/>
            <person name="Wang B."/>
            <person name="Wei J."/>
            <person name="Song S."/>
            <person name="Lu X."/>
            <person name="Gao Z."/>
            <person name="Gu W."/>
            <person name="Deng X."/>
            <person name="Ma D."/>
            <person name="Wang S."/>
            <person name="Liang W."/>
            <person name="Fang L."/>
            <person name="Cai C."/>
            <person name="Zhu X."/>
            <person name="Zhou B."/>
            <person name="Zhang Y."/>
            <person name="Chen Z."/>
            <person name="Xu S."/>
            <person name="Zhu R."/>
            <person name="Wang S."/>
            <person name="Zhang T."/>
            <person name="Zhao G."/>
        </authorList>
    </citation>
    <scope>NUCLEOTIDE SEQUENCE [LARGE SCALE GENOMIC DNA]</scope>
    <source>
        <strain evidence="3">cv. Xinhai21</strain>
        <tissue evidence="2">Leaf</tissue>
    </source>
</reference>
<evidence type="ECO:0000313" key="2">
    <source>
        <dbReference type="EMBL" id="PPS17251.1"/>
    </source>
</evidence>
<gene>
    <name evidence="2" type="ORF">GOBAR_AA03325</name>
</gene>
<feature type="region of interest" description="Disordered" evidence="1">
    <location>
        <begin position="1"/>
        <end position="26"/>
    </location>
</feature>